<dbReference type="AlphaFoldDB" id="A0AAW0MVP3"/>
<evidence type="ECO:0000259" key="2">
    <source>
        <dbReference type="Pfam" id="PF17852"/>
    </source>
</evidence>
<dbReference type="GO" id="GO:0045505">
    <property type="term" value="F:dynein intermediate chain binding"/>
    <property type="evidence" value="ECO:0007669"/>
    <property type="project" value="InterPro"/>
</dbReference>
<organism evidence="4 5">
    <name type="scientific">Mugilogobius chulae</name>
    <name type="common">yellowstripe goby</name>
    <dbReference type="NCBI Taxonomy" id="88201"/>
    <lineage>
        <taxon>Eukaryota</taxon>
        <taxon>Metazoa</taxon>
        <taxon>Chordata</taxon>
        <taxon>Craniata</taxon>
        <taxon>Vertebrata</taxon>
        <taxon>Euteleostomi</taxon>
        <taxon>Actinopterygii</taxon>
        <taxon>Neopterygii</taxon>
        <taxon>Teleostei</taxon>
        <taxon>Neoteleostei</taxon>
        <taxon>Acanthomorphata</taxon>
        <taxon>Gobiaria</taxon>
        <taxon>Gobiiformes</taxon>
        <taxon>Gobioidei</taxon>
        <taxon>Gobiidae</taxon>
        <taxon>Gobionellinae</taxon>
        <taxon>Mugilogobius</taxon>
    </lineage>
</organism>
<dbReference type="InterPro" id="IPR041589">
    <property type="entry name" value="DNAH3_AAA_lid_1"/>
</dbReference>
<dbReference type="FunFam" id="1.20.920.30:FF:000004">
    <property type="entry name" value="Dynein axonemal heavy chain 5"/>
    <property type="match status" value="1"/>
</dbReference>
<reference evidence="5" key="1">
    <citation type="submission" date="2024-04" db="EMBL/GenBank/DDBJ databases">
        <title>Salinicola lusitanus LLJ914,a marine bacterium isolated from the Okinawa Trough.</title>
        <authorList>
            <person name="Li J."/>
        </authorList>
    </citation>
    <scope>NUCLEOTIDE SEQUENCE [LARGE SCALE GENOMIC DNA]</scope>
</reference>
<feature type="domain" description="Dynein heavy chain 3 AAA+ lid" evidence="3">
    <location>
        <begin position="588"/>
        <end position="666"/>
    </location>
</feature>
<dbReference type="Proteomes" id="UP001460270">
    <property type="component" value="Unassembled WGS sequence"/>
</dbReference>
<dbReference type="EMBL" id="JBBPFD010000022">
    <property type="protein sequence ID" value="KAK7881262.1"/>
    <property type="molecule type" value="Genomic_DNA"/>
</dbReference>
<dbReference type="InterPro" id="IPR041466">
    <property type="entry name" value="Dynein_AAA5_ext"/>
</dbReference>
<dbReference type="Gene3D" id="1.20.920.30">
    <property type="match status" value="1"/>
</dbReference>
<accession>A0AAW0MVP3</accession>
<dbReference type="GO" id="GO:0051959">
    <property type="term" value="F:dynein light intermediate chain binding"/>
    <property type="evidence" value="ECO:0007669"/>
    <property type="project" value="InterPro"/>
</dbReference>
<evidence type="ECO:0000313" key="4">
    <source>
        <dbReference type="EMBL" id="KAK7881262.1"/>
    </source>
</evidence>
<dbReference type="Pfam" id="PF17857">
    <property type="entry name" value="AAA_lid_1"/>
    <property type="match status" value="1"/>
</dbReference>
<keyword evidence="5" id="KW-1185">Reference proteome</keyword>
<gene>
    <name evidence="4" type="ORF">WMY93_029671</name>
</gene>
<feature type="region of interest" description="Disordered" evidence="1">
    <location>
        <begin position="755"/>
        <end position="780"/>
    </location>
</feature>
<dbReference type="Pfam" id="PF12775">
    <property type="entry name" value="AAA_7"/>
    <property type="match status" value="1"/>
</dbReference>
<dbReference type="SUPFAM" id="SSF52540">
    <property type="entry name" value="P-loop containing nucleoside triphosphate hydrolases"/>
    <property type="match status" value="2"/>
</dbReference>
<evidence type="ECO:0000256" key="1">
    <source>
        <dbReference type="SAM" id="MobiDB-lite"/>
    </source>
</evidence>
<dbReference type="Pfam" id="PF17852">
    <property type="entry name" value="Dynein_AAA_lid"/>
    <property type="match status" value="1"/>
</dbReference>
<proteinExistence type="predicted"/>
<protein>
    <submittedName>
        <fullName evidence="4">Uncharacterized protein</fullName>
    </submittedName>
</protein>
<dbReference type="PANTHER" id="PTHR46532">
    <property type="entry name" value="MALE FERTILITY FACTOR KL5"/>
    <property type="match status" value="1"/>
</dbReference>
<evidence type="ECO:0000313" key="5">
    <source>
        <dbReference type="Proteomes" id="UP001460270"/>
    </source>
</evidence>
<evidence type="ECO:0000259" key="3">
    <source>
        <dbReference type="Pfam" id="PF17857"/>
    </source>
</evidence>
<dbReference type="PANTHER" id="PTHR46532:SF13">
    <property type="entry name" value="CYTOPLASMIC DYNEIN 1 HEAVY CHAIN 1"/>
    <property type="match status" value="1"/>
</dbReference>
<name>A0AAW0MVP3_9GOBI</name>
<dbReference type="InterPro" id="IPR026983">
    <property type="entry name" value="DHC"/>
</dbReference>
<feature type="domain" description="Dynein heavy chain AAA 5 extension" evidence="2">
    <location>
        <begin position="264"/>
        <end position="348"/>
    </location>
</feature>
<dbReference type="Gene3D" id="3.40.50.300">
    <property type="entry name" value="P-loop containing nucleotide triphosphate hydrolases"/>
    <property type="match status" value="3"/>
</dbReference>
<sequence>MMALGPSGSGKSCCIRTLMGAMGDCGAPHREMRMNPKAITAAQMFGTLDPTTNDWTDGIFSTLWRRTLRARRARCCESCAEAGQTRGSAGLYIVFEPHNIDNASPATVSRNGMVFMSESVLAGGRCSRPGPGLYRRRRGTSWRRGLDQDFTGDAEGRAGEEFTAATGLDRDFTGDAEGRAGEEVPRLLPGLDRDFTGDAEDELEKRFHSCYQSDIRLHNTLTRSDQDFTGERGRAGEEVHSYQVDKTTQQLVDQTLPETQRDELEKRFHSCYQELLEFVWTAVSPKMQVLECMYIRQTIDLLQGLLMSVEEKQVSSDHVSRLFTFALMWSLGALLELDDRAKMEDFLKVPDYVYPTDHVPDYSSILVPNVDNVRTDFLLQTISKQKKAVLLIGEQGTAKTVMIQGYLGKLDPESHLSKTLSFSSATLPVMFQRSVESYIDKRVGATYGPPAGRSMSVFIDDINMPVINDGVIRASAAVNLTTTLVITNELVRQLMEQGGFYSLERPGEFIHVVDVQLVAAMIHPGGGRNDVPQRLKRQFSVFNCTLPSNASIDRIFSALAHGYFCPERGFCAGVCALAAALVPTTRRVWQAVKAKMLPSPAKFHYIFNLRDLSRIWQGILTVQSEVCASEELLSALFHHEVSRVISDRFTDQSDRDAFSHIISQITAEDHGKSLTEHAQWNSSFVDFLREAPEATGDEPEDVELEAPKLYEPIPSLEALAERLSFFQLQFNETVRGGAMDLVFFKIHTEDINTMNDQVESDGPDLYSTVTKPEPSPDGLG</sequence>
<dbReference type="Gene3D" id="1.10.472.130">
    <property type="match status" value="1"/>
</dbReference>
<dbReference type="InterPro" id="IPR027417">
    <property type="entry name" value="P-loop_NTPase"/>
</dbReference>
<dbReference type="GO" id="GO:0007018">
    <property type="term" value="P:microtubule-based movement"/>
    <property type="evidence" value="ECO:0007669"/>
    <property type="project" value="InterPro"/>
</dbReference>
<dbReference type="GO" id="GO:0005858">
    <property type="term" value="C:axonemal dynein complex"/>
    <property type="evidence" value="ECO:0007669"/>
    <property type="project" value="TreeGrafter"/>
</dbReference>
<comment type="caution">
    <text evidence="4">The sequence shown here is derived from an EMBL/GenBank/DDBJ whole genome shotgun (WGS) entry which is preliminary data.</text>
</comment>